<feature type="non-terminal residue" evidence="9">
    <location>
        <position position="1"/>
    </location>
</feature>
<dbReference type="GO" id="GO:0033553">
    <property type="term" value="C:rDNA heterochromatin"/>
    <property type="evidence" value="ECO:0007669"/>
    <property type="project" value="EnsemblFungi"/>
</dbReference>
<dbReference type="SUPFAM" id="SSF52540">
    <property type="entry name" value="P-loop containing nucleoside triphosphate hydrolases"/>
    <property type="match status" value="2"/>
</dbReference>
<proteinExistence type="predicted"/>
<keyword evidence="10" id="KW-1185">Reference proteome</keyword>
<evidence type="ECO:0000256" key="2">
    <source>
        <dbReference type="ARBA" id="ARBA00022741"/>
    </source>
</evidence>
<dbReference type="OMA" id="MKGLIAN"/>
<evidence type="ECO:0000313" key="9">
    <source>
        <dbReference type="EMBL" id="OLL27152.1"/>
    </source>
</evidence>
<sequence length="1020" mass="116695">NAVSQVFFRCYFCYQTLCWSHAPDNLSQWKCPDCILHLDHKVDSVLGRNAFDRYLVKFQDVSFIKTEWIRGTWLAGISPRKKDNFDNKYQRIIKEKSEVVKEEWCNIEICLDVEFMEAKSRAVMCFSGEEELKRSIDQVERVYVKWLERPYVDVCWEKPPSRDQPERYENYKKAYFEWARGCYVELPRQKASKPKGKFEDIEFKEQQAYLVGGKLMDYQMEGMNWLYYQWARNHPAILADEMGLGKTIQIISLLATLYHEHRTWPFLVVAPNSTVPNWKREVEKWAPSMRVVALTGLESTKKLIKNYELLTQPKGLKAHVIITSYQSAMSEIATLKAFPWEVLIVDEGQRLKCDSSNLYRDLMTLKVGQKFLLTGTPLQNNIRELLNLLQFLKPDLNASSLEAKYNSNEPLSAEQITELHVLLKPFFLRRTKADVLTFLPSKSEVIVPVSMVSVQKRLYKSILEKNADLIRAIMSSGTGEKTKHKGSLNNIMIQLRKCLCHPYVYSQEIEEKTSDKDLERRNLIGASGKLELLNILLPKLKEKGHRVLIFSQFLNMLDILEDFLNILDMPFARIDGSTSSDDRQQAIDEYNRPDSTLFVFLLSTRAGGVGINLATADTIIIYDPDFNPHQEKIIRIGNKKLVLDHLIIERLDVDEPESLDIANVLQFGARALFEGNDDTVVKYDDAAIDSLLDRNVLEEVSSHQQPKNANSFAFARIWANENAGELEEQRGEDGNADNEPDLALWDSILKKREEDAQKQRDREEAAFAKGRRKNAKIDYKTYYEDSPQKDKGKQSHNDDDFLVSAAECESESGDNIDLEELFNPHDLAKEIADVPSIRKDIRTSVHDSSTAIYNVAKVSDPSVTKLPGGAKVEISATNMPDAELHLEDIWYAKSFRNKQAVLLKPSKFISNGKRKCIACGKSDHFPGKCPLREILAEQCNICTGFHWTGSRQCPALNHSFIVKRIKNELNDIKEPKEQVLAARKVLAKIYAMFRSKEAVSIKHSKKGQEGIASGISASMD</sequence>
<dbReference type="GO" id="GO:0140720">
    <property type="term" value="C:subtelomeric heterochromatin"/>
    <property type="evidence" value="ECO:0007669"/>
    <property type="project" value="EnsemblFungi"/>
</dbReference>
<dbReference type="InterPro" id="IPR049730">
    <property type="entry name" value="SNF2/RAD54-like_C"/>
</dbReference>
<protein>
    <submittedName>
        <fullName evidence="9">Chromatin remodeling factor mit1</fullName>
    </submittedName>
</protein>
<dbReference type="Pfam" id="PF23615">
    <property type="entry name" value="Chromo_MIT1"/>
    <property type="match status" value="1"/>
</dbReference>
<dbReference type="GO" id="GO:0031491">
    <property type="term" value="F:nucleosome binding"/>
    <property type="evidence" value="ECO:0007669"/>
    <property type="project" value="EnsemblFungi"/>
</dbReference>
<dbReference type="GO" id="GO:0005721">
    <property type="term" value="C:pericentric heterochromatin"/>
    <property type="evidence" value="ECO:0007669"/>
    <property type="project" value="EnsemblFungi"/>
</dbReference>
<name>A0A1U7LX68_NEOID</name>
<dbReference type="GO" id="GO:0031508">
    <property type="term" value="P:pericentric heterochromatin formation"/>
    <property type="evidence" value="ECO:0007669"/>
    <property type="project" value="EnsemblFungi"/>
</dbReference>
<dbReference type="GO" id="GO:0000183">
    <property type="term" value="P:rDNA heterochromatin formation"/>
    <property type="evidence" value="ECO:0007669"/>
    <property type="project" value="EnsemblFungi"/>
</dbReference>
<dbReference type="GO" id="GO:0031934">
    <property type="term" value="C:mating-type region heterochromatin"/>
    <property type="evidence" value="ECO:0007669"/>
    <property type="project" value="EnsemblFungi"/>
</dbReference>
<evidence type="ECO:0000313" key="10">
    <source>
        <dbReference type="Proteomes" id="UP000186594"/>
    </source>
</evidence>
<dbReference type="PANTHER" id="PTHR45623">
    <property type="entry name" value="CHROMODOMAIN-HELICASE-DNA-BINDING PROTEIN 3-RELATED-RELATED"/>
    <property type="match status" value="1"/>
</dbReference>
<evidence type="ECO:0000259" key="7">
    <source>
        <dbReference type="PROSITE" id="PS51192"/>
    </source>
</evidence>
<dbReference type="CDD" id="cd17919">
    <property type="entry name" value="DEXHc_Snf"/>
    <property type="match status" value="1"/>
</dbReference>
<dbReference type="EMBL" id="LXFE01000118">
    <property type="protein sequence ID" value="OLL27152.1"/>
    <property type="molecule type" value="Genomic_DNA"/>
</dbReference>
<feature type="domain" description="Helicase ATP-binding" evidence="7">
    <location>
        <begin position="227"/>
        <end position="395"/>
    </location>
</feature>
<dbReference type="GO" id="GO:0030466">
    <property type="term" value="P:silent mating-type cassette heterochromatin formation"/>
    <property type="evidence" value="ECO:0007669"/>
    <property type="project" value="EnsemblFungi"/>
</dbReference>
<evidence type="ECO:0000256" key="4">
    <source>
        <dbReference type="ARBA" id="ARBA00022840"/>
    </source>
</evidence>
<evidence type="ECO:0000256" key="1">
    <source>
        <dbReference type="ARBA" id="ARBA00004123"/>
    </source>
</evidence>
<dbReference type="InterPro" id="IPR056616">
    <property type="entry name" value="Chromo_MIT1"/>
</dbReference>
<dbReference type="PANTHER" id="PTHR45623:SF17">
    <property type="entry name" value="CHROMODOMAIN-HELICASE-DNA-BINDING PROTEIN 3-RELATED"/>
    <property type="match status" value="1"/>
</dbReference>
<dbReference type="InterPro" id="IPR038718">
    <property type="entry name" value="SNF2-like_sf"/>
</dbReference>
<feature type="domain" description="Helicase C-terminal" evidence="8">
    <location>
        <begin position="532"/>
        <end position="708"/>
    </location>
</feature>
<dbReference type="Gene3D" id="3.40.50.10810">
    <property type="entry name" value="Tandem AAA-ATPase domain"/>
    <property type="match status" value="1"/>
</dbReference>
<comment type="subcellular location">
    <subcellularLocation>
        <location evidence="1">Nucleus</location>
    </subcellularLocation>
</comment>
<keyword evidence="3" id="KW-0378">Hydrolase</keyword>
<dbReference type="SMART" id="SM00487">
    <property type="entry name" value="DEXDc"/>
    <property type="match status" value="1"/>
</dbReference>
<dbReference type="GO" id="GO:0070824">
    <property type="term" value="C:SHREC complex"/>
    <property type="evidence" value="ECO:0007669"/>
    <property type="project" value="EnsemblFungi"/>
</dbReference>
<dbReference type="PROSITE" id="PS51194">
    <property type="entry name" value="HELICASE_CTER"/>
    <property type="match status" value="1"/>
</dbReference>
<dbReference type="GO" id="GO:0003677">
    <property type="term" value="F:DNA binding"/>
    <property type="evidence" value="ECO:0007669"/>
    <property type="project" value="TreeGrafter"/>
</dbReference>
<dbReference type="GO" id="GO:0140750">
    <property type="term" value="F:nucleosome array spacer activity"/>
    <property type="evidence" value="ECO:0007669"/>
    <property type="project" value="EnsemblFungi"/>
</dbReference>
<dbReference type="InterPro" id="IPR014001">
    <property type="entry name" value="Helicase_ATP-bd"/>
</dbReference>
<gene>
    <name evidence="9" type="ORF">NEOLI_001948</name>
</gene>
<evidence type="ECO:0000256" key="3">
    <source>
        <dbReference type="ARBA" id="ARBA00022801"/>
    </source>
</evidence>
<dbReference type="GO" id="GO:0034728">
    <property type="term" value="P:nucleosome organization"/>
    <property type="evidence" value="ECO:0007669"/>
    <property type="project" value="EnsemblFungi"/>
</dbReference>
<evidence type="ECO:0000259" key="8">
    <source>
        <dbReference type="PROSITE" id="PS51194"/>
    </source>
</evidence>
<dbReference type="InterPro" id="IPR040934">
    <property type="entry name" value="Znf-CCCH_6"/>
</dbReference>
<dbReference type="Proteomes" id="UP000186594">
    <property type="component" value="Unassembled WGS sequence"/>
</dbReference>
<dbReference type="GO" id="GO:0042393">
    <property type="term" value="F:histone binding"/>
    <property type="evidence" value="ECO:0007669"/>
    <property type="project" value="TreeGrafter"/>
</dbReference>
<reference evidence="9 10" key="1">
    <citation type="submission" date="2016-04" db="EMBL/GenBank/DDBJ databases">
        <title>Evolutionary innovation and constraint leading to complex multicellularity in the Ascomycota.</title>
        <authorList>
            <person name="Cisse O."/>
            <person name="Nguyen A."/>
            <person name="Hewitt D.A."/>
            <person name="Jedd G."/>
            <person name="Stajich J.E."/>
        </authorList>
    </citation>
    <scope>NUCLEOTIDE SEQUENCE [LARGE SCALE GENOMIC DNA]</scope>
    <source>
        <strain evidence="9 10">DAH-3</strain>
    </source>
</reference>
<dbReference type="AlphaFoldDB" id="A0A1U7LX68"/>
<dbReference type="Pfam" id="PF18585">
    <property type="entry name" value="zf-CCCH_6"/>
    <property type="match status" value="1"/>
</dbReference>
<dbReference type="SMART" id="SM00490">
    <property type="entry name" value="HELICc"/>
    <property type="match status" value="1"/>
</dbReference>
<organism evidence="9 10">
    <name type="scientific">Neolecta irregularis (strain DAH-3)</name>
    <dbReference type="NCBI Taxonomy" id="1198029"/>
    <lineage>
        <taxon>Eukaryota</taxon>
        <taxon>Fungi</taxon>
        <taxon>Dikarya</taxon>
        <taxon>Ascomycota</taxon>
        <taxon>Taphrinomycotina</taxon>
        <taxon>Neolectales</taxon>
        <taxon>Neolectaceae</taxon>
        <taxon>Neolecta</taxon>
    </lineage>
</organism>
<dbReference type="GO" id="GO:0005524">
    <property type="term" value="F:ATP binding"/>
    <property type="evidence" value="ECO:0007669"/>
    <property type="project" value="InterPro"/>
</dbReference>
<comment type="caution">
    <text evidence="9">The sequence shown here is derived from an EMBL/GenBank/DDBJ whole genome shotgun (WGS) entry which is preliminary data.</text>
</comment>
<keyword evidence="4" id="KW-0067">ATP-binding</keyword>
<dbReference type="InterPro" id="IPR001650">
    <property type="entry name" value="Helicase_C-like"/>
</dbReference>
<keyword evidence="2" id="KW-0547">Nucleotide-binding</keyword>
<keyword evidence="5" id="KW-0539">Nucleus</keyword>
<evidence type="ECO:0000256" key="6">
    <source>
        <dbReference type="SAM" id="MobiDB-lite"/>
    </source>
</evidence>
<dbReference type="STRING" id="1198029.A0A1U7LX68"/>
<dbReference type="GO" id="GO:0016887">
    <property type="term" value="F:ATP hydrolysis activity"/>
    <property type="evidence" value="ECO:0007669"/>
    <property type="project" value="EnsemblFungi"/>
</dbReference>
<dbReference type="GO" id="GO:1990342">
    <property type="term" value="C:heterochromatin island"/>
    <property type="evidence" value="ECO:0007669"/>
    <property type="project" value="EnsemblFungi"/>
</dbReference>
<dbReference type="Gene3D" id="3.40.50.300">
    <property type="entry name" value="P-loop containing nucleotide triphosphate hydrolases"/>
    <property type="match status" value="1"/>
</dbReference>
<feature type="region of interest" description="Disordered" evidence="6">
    <location>
        <begin position="778"/>
        <end position="797"/>
    </location>
</feature>
<dbReference type="InterPro" id="IPR027417">
    <property type="entry name" value="P-loop_NTPase"/>
</dbReference>
<dbReference type="PROSITE" id="PS51192">
    <property type="entry name" value="HELICASE_ATP_BIND_1"/>
    <property type="match status" value="1"/>
</dbReference>
<dbReference type="Pfam" id="PF00271">
    <property type="entry name" value="Helicase_C"/>
    <property type="match status" value="1"/>
</dbReference>
<evidence type="ECO:0000256" key="5">
    <source>
        <dbReference type="ARBA" id="ARBA00023242"/>
    </source>
</evidence>
<dbReference type="GO" id="GO:0031509">
    <property type="term" value="P:subtelomeric heterochromatin formation"/>
    <property type="evidence" value="ECO:0007669"/>
    <property type="project" value="EnsemblFungi"/>
</dbReference>
<dbReference type="Pfam" id="PF00176">
    <property type="entry name" value="SNF2-rel_dom"/>
    <property type="match status" value="1"/>
</dbReference>
<dbReference type="OrthoDB" id="5857104at2759"/>
<accession>A0A1U7LX68</accession>
<dbReference type="CDD" id="cd18793">
    <property type="entry name" value="SF2_C_SNF"/>
    <property type="match status" value="1"/>
</dbReference>
<dbReference type="InterPro" id="IPR000330">
    <property type="entry name" value="SNF2_N"/>
</dbReference>